<sequence>MFAREKSVGSGKLRAWIADRLGFAAPPSAVAGPPSMAPGVRLYAIGDVHGELDLLDRLLPLIVADMAGCPDRQAVAVFLGDYVDRGPDSRGVLDRLIGDPLPGVETRFLAGNHESALLDFIDDPVANARWLDFGGAEALASYGVRASVGVRDRGRLKELRDQLVDRLPDAHRRFLEALEDWAVYGDYAFVHAGIRPGRTLKRQRRDDLLWLREPFLSSSARHEKVIVHGHTIVDAPEIHPNRIAVDTGAYATGVLTAVVLDGTEHSFLQVGKTRSG</sequence>
<comment type="caution">
    <text evidence="2">The sequence shown here is derived from an EMBL/GenBank/DDBJ whole genome shotgun (WGS) entry which is preliminary data.</text>
</comment>
<dbReference type="PANTHER" id="PTHR42850:SF4">
    <property type="entry name" value="ZINC-DEPENDENT ENDOPOLYPHOSPHATASE"/>
    <property type="match status" value="1"/>
</dbReference>
<dbReference type="SUPFAM" id="SSF56300">
    <property type="entry name" value="Metallo-dependent phosphatases"/>
    <property type="match status" value="1"/>
</dbReference>
<evidence type="ECO:0000313" key="2">
    <source>
        <dbReference type="EMBL" id="RTR14162.1"/>
    </source>
</evidence>
<dbReference type="Gene3D" id="3.60.21.10">
    <property type="match status" value="1"/>
</dbReference>
<reference evidence="2 3" key="1">
    <citation type="submission" date="2018-12" db="EMBL/GenBank/DDBJ databases">
        <authorList>
            <person name="Yang Y."/>
        </authorList>
    </citation>
    <scope>NUCLEOTIDE SEQUENCE [LARGE SCALE GENOMIC DNA]</scope>
    <source>
        <strain evidence="2 3">L-25-5w-1</strain>
    </source>
</reference>
<dbReference type="InterPro" id="IPR004843">
    <property type="entry name" value="Calcineurin-like_PHP"/>
</dbReference>
<proteinExistence type="predicted"/>
<dbReference type="OrthoDB" id="9807890at2"/>
<gene>
    <name evidence="2" type="ORF">EJ903_24050</name>
</gene>
<dbReference type="GO" id="GO:0016791">
    <property type="term" value="F:phosphatase activity"/>
    <property type="evidence" value="ECO:0007669"/>
    <property type="project" value="TreeGrafter"/>
</dbReference>
<feature type="domain" description="Calcineurin-like phosphoesterase" evidence="1">
    <location>
        <begin position="41"/>
        <end position="234"/>
    </location>
</feature>
<keyword evidence="3" id="KW-1185">Reference proteome</keyword>
<name>A0A3S0IBJ6_9PROT</name>
<dbReference type="Proteomes" id="UP000277007">
    <property type="component" value="Unassembled WGS sequence"/>
</dbReference>
<dbReference type="GO" id="GO:0110154">
    <property type="term" value="P:RNA decapping"/>
    <property type="evidence" value="ECO:0007669"/>
    <property type="project" value="TreeGrafter"/>
</dbReference>
<dbReference type="InterPro" id="IPR029052">
    <property type="entry name" value="Metallo-depent_PP-like"/>
</dbReference>
<dbReference type="AlphaFoldDB" id="A0A3S0IBJ6"/>
<organism evidence="2 3">
    <name type="scientific">Azospirillum griseum</name>
    <dbReference type="NCBI Taxonomy" id="2496639"/>
    <lineage>
        <taxon>Bacteria</taxon>
        <taxon>Pseudomonadati</taxon>
        <taxon>Pseudomonadota</taxon>
        <taxon>Alphaproteobacteria</taxon>
        <taxon>Rhodospirillales</taxon>
        <taxon>Azospirillaceae</taxon>
        <taxon>Azospirillum</taxon>
    </lineage>
</organism>
<dbReference type="GO" id="GO:0008803">
    <property type="term" value="F:bis(5'-nucleosyl)-tetraphosphatase (symmetrical) activity"/>
    <property type="evidence" value="ECO:0007669"/>
    <property type="project" value="TreeGrafter"/>
</dbReference>
<evidence type="ECO:0000313" key="3">
    <source>
        <dbReference type="Proteomes" id="UP000277007"/>
    </source>
</evidence>
<dbReference type="GO" id="GO:0005737">
    <property type="term" value="C:cytoplasm"/>
    <property type="evidence" value="ECO:0007669"/>
    <property type="project" value="TreeGrafter"/>
</dbReference>
<dbReference type="PANTHER" id="PTHR42850">
    <property type="entry name" value="METALLOPHOSPHOESTERASE"/>
    <property type="match status" value="1"/>
</dbReference>
<accession>A0A3S0IBJ6</accession>
<protein>
    <submittedName>
        <fullName evidence="2">Serine/threonine protein phosphatase</fullName>
    </submittedName>
</protein>
<dbReference type="Pfam" id="PF00149">
    <property type="entry name" value="Metallophos"/>
    <property type="match status" value="1"/>
</dbReference>
<evidence type="ECO:0000259" key="1">
    <source>
        <dbReference type="Pfam" id="PF00149"/>
    </source>
</evidence>
<dbReference type="EMBL" id="RXMA01000041">
    <property type="protein sequence ID" value="RTR14162.1"/>
    <property type="molecule type" value="Genomic_DNA"/>
</dbReference>
<dbReference type="InterPro" id="IPR050126">
    <property type="entry name" value="Ap4A_hydrolase"/>
</dbReference>